<dbReference type="AlphaFoldDB" id="A0AAV5VKP5"/>
<feature type="domain" description="HTH OST-type" evidence="2">
    <location>
        <begin position="26"/>
        <end position="65"/>
    </location>
</feature>
<dbReference type="InterPro" id="IPR025605">
    <property type="entry name" value="OST-HTH/LOTUS_dom"/>
</dbReference>
<keyword evidence="4" id="KW-1185">Reference proteome</keyword>
<reference evidence="3" key="1">
    <citation type="submission" date="2023-10" db="EMBL/GenBank/DDBJ databases">
        <title>Genome assembly of Pristionchus species.</title>
        <authorList>
            <person name="Yoshida K."/>
            <person name="Sommer R.J."/>
        </authorList>
    </citation>
    <scope>NUCLEOTIDE SEQUENCE</scope>
    <source>
        <strain evidence="3">RS5133</strain>
    </source>
</reference>
<gene>
    <name evidence="3" type="ORF">PFISCL1PPCAC_10492</name>
</gene>
<accession>A0AAV5VKP5</accession>
<dbReference type="Proteomes" id="UP001432322">
    <property type="component" value="Unassembled WGS sequence"/>
</dbReference>
<feature type="non-terminal residue" evidence="3">
    <location>
        <position position="1"/>
    </location>
</feature>
<comment type="caution">
    <text evidence="3">The sequence shown here is derived from an EMBL/GenBank/DDBJ whole genome shotgun (WGS) entry which is preliminary data.</text>
</comment>
<feature type="region of interest" description="Disordered" evidence="1">
    <location>
        <begin position="535"/>
        <end position="559"/>
    </location>
</feature>
<dbReference type="EMBL" id="BTSY01000003">
    <property type="protein sequence ID" value="GMT19195.1"/>
    <property type="molecule type" value="Genomic_DNA"/>
</dbReference>
<dbReference type="InterPro" id="IPR041966">
    <property type="entry name" value="LOTUS-like"/>
</dbReference>
<evidence type="ECO:0000256" key="1">
    <source>
        <dbReference type="SAM" id="MobiDB-lite"/>
    </source>
</evidence>
<proteinExistence type="predicted"/>
<feature type="compositionally biased region" description="Polar residues" evidence="1">
    <location>
        <begin position="191"/>
        <end position="202"/>
    </location>
</feature>
<feature type="compositionally biased region" description="Low complexity" evidence="1">
    <location>
        <begin position="107"/>
        <end position="118"/>
    </location>
</feature>
<dbReference type="Pfam" id="PF12872">
    <property type="entry name" value="OST-HTH"/>
    <property type="match status" value="1"/>
</dbReference>
<feature type="compositionally biased region" description="Acidic residues" evidence="1">
    <location>
        <begin position="450"/>
        <end position="460"/>
    </location>
</feature>
<dbReference type="Gene3D" id="3.30.420.610">
    <property type="entry name" value="LOTUS domain-like"/>
    <property type="match status" value="1"/>
</dbReference>
<feature type="region of interest" description="Disordered" evidence="1">
    <location>
        <begin position="95"/>
        <end position="132"/>
    </location>
</feature>
<feature type="region of interest" description="Disordered" evidence="1">
    <location>
        <begin position="450"/>
        <end position="484"/>
    </location>
</feature>
<feature type="compositionally biased region" description="Low complexity" evidence="1">
    <location>
        <begin position="547"/>
        <end position="556"/>
    </location>
</feature>
<feature type="region of interest" description="Disordered" evidence="1">
    <location>
        <begin position="156"/>
        <end position="218"/>
    </location>
</feature>
<evidence type="ECO:0000259" key="2">
    <source>
        <dbReference type="Pfam" id="PF12872"/>
    </source>
</evidence>
<evidence type="ECO:0000313" key="3">
    <source>
        <dbReference type="EMBL" id="GMT19195.1"/>
    </source>
</evidence>
<name>A0AAV5VKP5_9BILA</name>
<sequence>SDCLNMAEDIALRIIRTTIFSLVVPNKEPCSTHKIRMEYKDMEGEEIPYGDYGHRNLDEFLLDHPMLNGMKQDGKWVFTAKISENSANIQALVRGQKSKKRKTKGGNSFARNNFSRNSYHGRPTLGQGDVRRANGTQPFSRTNNAYRSFNTGAARSFVPPPINSNLSHSNNSLSGSQQLGGRPGSSAGWVPTSSRFTSNFSSGAPIRPTQPRMGNQPRTIITPILNSSRVEQAGPQEGMRRFNLILAKTKGAATLRVFCRLYSQQFHVPFDHVELKRHFGTLNLSEIIDKYGEDKILVSQTPDGSVMFTDCEVLERHTNAARELEELKKNSVVIEPEKTHCAIPSLKKMFDDLTEMLVDSFPNGISLNDITSRYNEKANVIVDPNAVFLQSWSELIVGKFNGRMKIDGGMAVLTPNYIKANNLQIRASGERKKQELVTLSSLGIIYVEESSQEEDEDESMSETTSYMSEDIKTTKSSRNTTDWRSAPSGYNSMCSSVTSSVQCLNVSPREDTDYSPSMELDELTDKMRKVKMEVNDDSPRKVTVDCSPTTPSPSSSKRNLLTQMGGVGGSPIVEVKTPLPLGFSFGTPSAKQRQSKMSSSTVDSVSATELAHPKVTLVPPEFKVRATGGYTSFSMLMDSDEVYAYKVTCNSPYYRIFGSPGFTNARYHKMLQVMREDGPEGKTKISIDFMKKPVGYSGKPGEIMGSGPPNFTVEYTLNAL</sequence>
<evidence type="ECO:0000313" key="4">
    <source>
        <dbReference type="Proteomes" id="UP001432322"/>
    </source>
</evidence>
<feature type="compositionally biased region" description="Low complexity" evidence="1">
    <location>
        <begin position="163"/>
        <end position="186"/>
    </location>
</feature>
<organism evidence="3 4">
    <name type="scientific">Pristionchus fissidentatus</name>
    <dbReference type="NCBI Taxonomy" id="1538716"/>
    <lineage>
        <taxon>Eukaryota</taxon>
        <taxon>Metazoa</taxon>
        <taxon>Ecdysozoa</taxon>
        <taxon>Nematoda</taxon>
        <taxon>Chromadorea</taxon>
        <taxon>Rhabditida</taxon>
        <taxon>Rhabditina</taxon>
        <taxon>Diplogasteromorpha</taxon>
        <taxon>Diplogasteroidea</taxon>
        <taxon>Neodiplogasteridae</taxon>
        <taxon>Pristionchus</taxon>
    </lineage>
</organism>
<feature type="compositionally biased region" description="Polar residues" evidence="1">
    <location>
        <begin position="474"/>
        <end position="484"/>
    </location>
</feature>
<protein>
    <recommendedName>
        <fullName evidence="2">HTH OST-type domain-containing protein</fullName>
    </recommendedName>
</protein>